<dbReference type="RefSeq" id="XP_022582053.1">
    <property type="nucleotide sequence ID" value="XM_022722657.1"/>
</dbReference>
<evidence type="ECO:0000256" key="1">
    <source>
        <dbReference type="SAM" id="MobiDB-lite"/>
    </source>
</evidence>
<proteinExistence type="predicted"/>
<name>A0A1L9SKC0_9EURO</name>
<organism evidence="2 3">
    <name type="scientific">Penicilliopsis zonata CBS 506.65</name>
    <dbReference type="NCBI Taxonomy" id="1073090"/>
    <lineage>
        <taxon>Eukaryota</taxon>
        <taxon>Fungi</taxon>
        <taxon>Dikarya</taxon>
        <taxon>Ascomycota</taxon>
        <taxon>Pezizomycotina</taxon>
        <taxon>Eurotiomycetes</taxon>
        <taxon>Eurotiomycetidae</taxon>
        <taxon>Eurotiales</taxon>
        <taxon>Aspergillaceae</taxon>
        <taxon>Penicilliopsis</taxon>
    </lineage>
</organism>
<dbReference type="GeneID" id="34609122"/>
<gene>
    <name evidence="2" type="ORF">ASPZODRAFT_131066</name>
</gene>
<protein>
    <submittedName>
        <fullName evidence="2">Uncharacterized protein</fullName>
    </submittedName>
</protein>
<evidence type="ECO:0000313" key="3">
    <source>
        <dbReference type="Proteomes" id="UP000184188"/>
    </source>
</evidence>
<dbReference type="EMBL" id="KV878340">
    <property type="protein sequence ID" value="OJJ47543.1"/>
    <property type="molecule type" value="Genomic_DNA"/>
</dbReference>
<evidence type="ECO:0000313" key="2">
    <source>
        <dbReference type="EMBL" id="OJJ47543.1"/>
    </source>
</evidence>
<accession>A0A1L9SKC0</accession>
<keyword evidence="3" id="KW-1185">Reference proteome</keyword>
<dbReference type="AlphaFoldDB" id="A0A1L9SKC0"/>
<dbReference type="VEuPathDB" id="FungiDB:ASPZODRAFT_131066"/>
<reference evidence="3" key="1">
    <citation type="journal article" date="2017" name="Genome Biol.">
        <title>Comparative genomics reveals high biological diversity and specific adaptations in the industrially and medically important fungal genus Aspergillus.</title>
        <authorList>
            <person name="de Vries R.P."/>
            <person name="Riley R."/>
            <person name="Wiebenga A."/>
            <person name="Aguilar-Osorio G."/>
            <person name="Amillis S."/>
            <person name="Uchima C.A."/>
            <person name="Anderluh G."/>
            <person name="Asadollahi M."/>
            <person name="Askin M."/>
            <person name="Barry K."/>
            <person name="Battaglia E."/>
            <person name="Bayram O."/>
            <person name="Benocci T."/>
            <person name="Braus-Stromeyer S.A."/>
            <person name="Caldana C."/>
            <person name="Canovas D."/>
            <person name="Cerqueira G.C."/>
            <person name="Chen F."/>
            <person name="Chen W."/>
            <person name="Choi C."/>
            <person name="Clum A."/>
            <person name="Dos Santos R.A."/>
            <person name="Damasio A.R."/>
            <person name="Diallinas G."/>
            <person name="Emri T."/>
            <person name="Fekete E."/>
            <person name="Flipphi M."/>
            <person name="Freyberg S."/>
            <person name="Gallo A."/>
            <person name="Gournas C."/>
            <person name="Habgood R."/>
            <person name="Hainaut M."/>
            <person name="Harispe M.L."/>
            <person name="Henrissat B."/>
            <person name="Hilden K.S."/>
            <person name="Hope R."/>
            <person name="Hossain A."/>
            <person name="Karabika E."/>
            <person name="Karaffa L."/>
            <person name="Karanyi Z."/>
            <person name="Krasevec N."/>
            <person name="Kuo A."/>
            <person name="Kusch H."/>
            <person name="LaButti K."/>
            <person name="Lagendijk E.L."/>
            <person name="Lapidus A."/>
            <person name="Levasseur A."/>
            <person name="Lindquist E."/>
            <person name="Lipzen A."/>
            <person name="Logrieco A.F."/>
            <person name="MacCabe A."/>
            <person name="Maekelae M.R."/>
            <person name="Malavazi I."/>
            <person name="Melin P."/>
            <person name="Meyer V."/>
            <person name="Mielnichuk N."/>
            <person name="Miskei M."/>
            <person name="Molnar A.P."/>
            <person name="Mule G."/>
            <person name="Ngan C.Y."/>
            <person name="Orejas M."/>
            <person name="Orosz E."/>
            <person name="Ouedraogo J.P."/>
            <person name="Overkamp K.M."/>
            <person name="Park H.-S."/>
            <person name="Perrone G."/>
            <person name="Piumi F."/>
            <person name="Punt P.J."/>
            <person name="Ram A.F."/>
            <person name="Ramon A."/>
            <person name="Rauscher S."/>
            <person name="Record E."/>
            <person name="Riano-Pachon D.M."/>
            <person name="Robert V."/>
            <person name="Roehrig J."/>
            <person name="Ruller R."/>
            <person name="Salamov A."/>
            <person name="Salih N.S."/>
            <person name="Samson R.A."/>
            <person name="Sandor E."/>
            <person name="Sanguinetti M."/>
            <person name="Schuetze T."/>
            <person name="Sepcic K."/>
            <person name="Shelest E."/>
            <person name="Sherlock G."/>
            <person name="Sophianopoulou V."/>
            <person name="Squina F.M."/>
            <person name="Sun H."/>
            <person name="Susca A."/>
            <person name="Todd R.B."/>
            <person name="Tsang A."/>
            <person name="Unkles S.E."/>
            <person name="van de Wiele N."/>
            <person name="van Rossen-Uffink D."/>
            <person name="Oliveira J.V."/>
            <person name="Vesth T.C."/>
            <person name="Visser J."/>
            <person name="Yu J.-H."/>
            <person name="Zhou M."/>
            <person name="Andersen M.R."/>
            <person name="Archer D.B."/>
            <person name="Baker S.E."/>
            <person name="Benoit I."/>
            <person name="Brakhage A.A."/>
            <person name="Braus G.H."/>
            <person name="Fischer R."/>
            <person name="Frisvad J.C."/>
            <person name="Goldman G.H."/>
            <person name="Houbraken J."/>
            <person name="Oakley B."/>
            <person name="Pocsi I."/>
            <person name="Scazzocchio C."/>
            <person name="Seiboth B."/>
            <person name="vanKuyk P.A."/>
            <person name="Wortman J."/>
            <person name="Dyer P.S."/>
            <person name="Grigoriev I.V."/>
        </authorList>
    </citation>
    <scope>NUCLEOTIDE SEQUENCE [LARGE SCALE GENOMIC DNA]</scope>
    <source>
        <strain evidence="3">CBS 506.65</strain>
    </source>
</reference>
<feature type="region of interest" description="Disordered" evidence="1">
    <location>
        <begin position="1"/>
        <end position="24"/>
    </location>
</feature>
<sequence>MGIPAWVSDEELETKESQPSSLSSRQICGENKEIHWISPHFSKQLCQGSPDIEARYRAIEVISRA</sequence>
<dbReference type="Proteomes" id="UP000184188">
    <property type="component" value="Unassembled WGS sequence"/>
</dbReference>